<keyword evidence="3" id="KW-1185">Reference proteome</keyword>
<sequence>MSRSSWFLFPESPFPWVPKRADGHLKHEAHARFSTEQPYKSVCSSLQSLSTEIDPGDTRSPHGSPRRQNLVPRTAFRAVEAYSRTYSPISSAISAHDRWDRVVVFSSILVVGDGIWLDTTSGNPRSSWRTRRRQEVGEGEGKFVSRDRSASYLRERRNQQPPLDLLVARDVPVPARLLSNDRPFGDGQRMLVGGADADPLEEFQDRAGSLSHASHSPWVLEIAHGLMSQLNRSKLDRSYTVVSTTTLIAIDSVYIIIEKLDFRLSSPNLTTARVHLILGCQRDRKKIGTDIVYSKMAKSSKPGYVVHSALGPRDRVVLVFIRSSSGNVITPHELPVGSVQSLISSSVFGQLERIGNYSEYTVGGDTVETHEVWSIGRPILTHANISGLETRAYKETPEFWKTMTTGRTEMITSTSENVSEKKKLGHVQYPG</sequence>
<dbReference type="Proteomes" id="UP000759537">
    <property type="component" value="Unassembled WGS sequence"/>
</dbReference>
<protein>
    <submittedName>
        <fullName evidence="2">Uncharacterized protein</fullName>
    </submittedName>
</protein>
<dbReference type="OrthoDB" id="3328637at2759"/>
<reference evidence="2" key="2">
    <citation type="journal article" date="2020" name="Nat. Commun.">
        <title>Large-scale genome sequencing of mycorrhizal fungi provides insights into the early evolution of symbiotic traits.</title>
        <authorList>
            <person name="Miyauchi S."/>
            <person name="Kiss E."/>
            <person name="Kuo A."/>
            <person name="Drula E."/>
            <person name="Kohler A."/>
            <person name="Sanchez-Garcia M."/>
            <person name="Morin E."/>
            <person name="Andreopoulos B."/>
            <person name="Barry K.W."/>
            <person name="Bonito G."/>
            <person name="Buee M."/>
            <person name="Carver A."/>
            <person name="Chen C."/>
            <person name="Cichocki N."/>
            <person name="Clum A."/>
            <person name="Culley D."/>
            <person name="Crous P.W."/>
            <person name="Fauchery L."/>
            <person name="Girlanda M."/>
            <person name="Hayes R.D."/>
            <person name="Keri Z."/>
            <person name="LaButti K."/>
            <person name="Lipzen A."/>
            <person name="Lombard V."/>
            <person name="Magnuson J."/>
            <person name="Maillard F."/>
            <person name="Murat C."/>
            <person name="Nolan M."/>
            <person name="Ohm R.A."/>
            <person name="Pangilinan J."/>
            <person name="Pereira M.F."/>
            <person name="Perotto S."/>
            <person name="Peter M."/>
            <person name="Pfister S."/>
            <person name="Riley R."/>
            <person name="Sitrit Y."/>
            <person name="Stielow J.B."/>
            <person name="Szollosi G."/>
            <person name="Zifcakova L."/>
            <person name="Stursova M."/>
            <person name="Spatafora J.W."/>
            <person name="Tedersoo L."/>
            <person name="Vaario L.M."/>
            <person name="Yamada A."/>
            <person name="Yan M."/>
            <person name="Wang P."/>
            <person name="Xu J."/>
            <person name="Bruns T."/>
            <person name="Baldrian P."/>
            <person name="Vilgalys R."/>
            <person name="Dunand C."/>
            <person name="Henrissat B."/>
            <person name="Grigoriev I.V."/>
            <person name="Hibbett D."/>
            <person name="Nagy L.G."/>
            <person name="Martin F.M."/>
        </authorList>
    </citation>
    <scope>NUCLEOTIDE SEQUENCE</scope>
    <source>
        <strain evidence="2">Prilba</strain>
    </source>
</reference>
<comment type="caution">
    <text evidence="2">The sequence shown here is derived from an EMBL/GenBank/DDBJ whole genome shotgun (WGS) entry which is preliminary data.</text>
</comment>
<feature type="region of interest" description="Disordered" evidence="1">
    <location>
        <begin position="122"/>
        <end position="141"/>
    </location>
</feature>
<dbReference type="EMBL" id="WHVB01000001">
    <property type="protein sequence ID" value="KAF8487145.1"/>
    <property type="molecule type" value="Genomic_DNA"/>
</dbReference>
<gene>
    <name evidence="2" type="ORF">DFH94DRAFT_797471</name>
</gene>
<reference evidence="2" key="1">
    <citation type="submission" date="2019-10" db="EMBL/GenBank/DDBJ databases">
        <authorList>
            <consortium name="DOE Joint Genome Institute"/>
            <person name="Kuo A."/>
            <person name="Miyauchi S."/>
            <person name="Kiss E."/>
            <person name="Drula E."/>
            <person name="Kohler A."/>
            <person name="Sanchez-Garcia M."/>
            <person name="Andreopoulos B."/>
            <person name="Barry K.W."/>
            <person name="Bonito G."/>
            <person name="Buee M."/>
            <person name="Carver A."/>
            <person name="Chen C."/>
            <person name="Cichocki N."/>
            <person name="Clum A."/>
            <person name="Culley D."/>
            <person name="Crous P.W."/>
            <person name="Fauchery L."/>
            <person name="Girlanda M."/>
            <person name="Hayes R."/>
            <person name="Keri Z."/>
            <person name="LaButti K."/>
            <person name="Lipzen A."/>
            <person name="Lombard V."/>
            <person name="Magnuson J."/>
            <person name="Maillard F."/>
            <person name="Morin E."/>
            <person name="Murat C."/>
            <person name="Nolan M."/>
            <person name="Ohm R."/>
            <person name="Pangilinan J."/>
            <person name="Pereira M."/>
            <person name="Perotto S."/>
            <person name="Peter M."/>
            <person name="Riley R."/>
            <person name="Sitrit Y."/>
            <person name="Stielow B."/>
            <person name="Szollosi G."/>
            <person name="Zifcakova L."/>
            <person name="Stursova M."/>
            <person name="Spatafora J.W."/>
            <person name="Tedersoo L."/>
            <person name="Vaario L.-M."/>
            <person name="Yamada A."/>
            <person name="Yan M."/>
            <person name="Wang P."/>
            <person name="Xu J."/>
            <person name="Bruns T."/>
            <person name="Baldrian P."/>
            <person name="Vilgalys R."/>
            <person name="Henrissat B."/>
            <person name="Grigoriev I.V."/>
            <person name="Hibbett D."/>
            <person name="Nagy L.G."/>
            <person name="Martin F.M."/>
        </authorList>
    </citation>
    <scope>NUCLEOTIDE SEQUENCE</scope>
    <source>
        <strain evidence="2">Prilba</strain>
    </source>
</reference>
<evidence type="ECO:0000313" key="3">
    <source>
        <dbReference type="Proteomes" id="UP000759537"/>
    </source>
</evidence>
<accession>A0A9P5TDW7</accession>
<evidence type="ECO:0000256" key="1">
    <source>
        <dbReference type="SAM" id="MobiDB-lite"/>
    </source>
</evidence>
<dbReference type="AlphaFoldDB" id="A0A9P5TDW7"/>
<evidence type="ECO:0000313" key="2">
    <source>
        <dbReference type="EMBL" id="KAF8487145.1"/>
    </source>
</evidence>
<organism evidence="2 3">
    <name type="scientific">Russula ochroleuca</name>
    <dbReference type="NCBI Taxonomy" id="152965"/>
    <lineage>
        <taxon>Eukaryota</taxon>
        <taxon>Fungi</taxon>
        <taxon>Dikarya</taxon>
        <taxon>Basidiomycota</taxon>
        <taxon>Agaricomycotina</taxon>
        <taxon>Agaricomycetes</taxon>
        <taxon>Russulales</taxon>
        <taxon>Russulaceae</taxon>
        <taxon>Russula</taxon>
    </lineage>
</organism>
<name>A0A9P5TDW7_9AGAM</name>
<proteinExistence type="predicted"/>